<dbReference type="Pfam" id="PF10710">
    <property type="entry name" value="DUF2512"/>
    <property type="match status" value="1"/>
</dbReference>
<reference evidence="3" key="1">
    <citation type="journal article" date="2019" name="Int. J. Syst. Evol. Microbiol.">
        <title>The Global Catalogue of Microorganisms (GCM) 10K type strain sequencing project: providing services to taxonomists for standard genome sequencing and annotation.</title>
        <authorList>
            <consortium name="The Broad Institute Genomics Platform"/>
            <consortium name="The Broad Institute Genome Sequencing Center for Infectious Disease"/>
            <person name="Wu L."/>
            <person name="Ma J."/>
        </authorList>
    </citation>
    <scope>NUCLEOTIDE SEQUENCE [LARGE SCALE GENOMIC DNA]</scope>
    <source>
        <strain evidence="3">CCUG 15531</strain>
    </source>
</reference>
<feature type="transmembrane region" description="Helical" evidence="1">
    <location>
        <begin position="60"/>
        <end position="81"/>
    </location>
</feature>
<comment type="caution">
    <text evidence="2">The sequence shown here is derived from an EMBL/GenBank/DDBJ whole genome shotgun (WGS) entry which is preliminary data.</text>
</comment>
<accession>A0ABW4ML66</accession>
<keyword evidence="3" id="KW-1185">Reference proteome</keyword>
<organism evidence="2 3">
    <name type="scientific">Fredinandcohnia salidurans</name>
    <dbReference type="NCBI Taxonomy" id="2595041"/>
    <lineage>
        <taxon>Bacteria</taxon>
        <taxon>Bacillati</taxon>
        <taxon>Bacillota</taxon>
        <taxon>Bacilli</taxon>
        <taxon>Bacillales</taxon>
        <taxon>Bacillaceae</taxon>
        <taxon>Fredinandcohnia</taxon>
    </lineage>
</organism>
<name>A0ABW4ML66_9BACI</name>
<evidence type="ECO:0000256" key="1">
    <source>
        <dbReference type="SAM" id="Phobius"/>
    </source>
</evidence>
<sequence>MRHFKALGIKFIVISIVLLSLFGIFRGASFGEILLMSIIVTGLAYVVGDLFTLPRAGNTVATIADFGLSFFAIWILSYMFMDNTSGLITASLVAAGAIALSEVLFHAYMQNKVLEGEPQVENRTQFRPNFQTEFAEEYDEETKDIKKK</sequence>
<keyword evidence="1" id="KW-0472">Membrane</keyword>
<dbReference type="RefSeq" id="WP_304214188.1">
    <property type="nucleotide sequence ID" value="NZ_JBHUEK010000007.1"/>
</dbReference>
<feature type="transmembrane region" description="Helical" evidence="1">
    <location>
        <begin position="33"/>
        <end position="53"/>
    </location>
</feature>
<dbReference type="InterPro" id="IPR019649">
    <property type="entry name" value="DUF2512"/>
</dbReference>
<protein>
    <submittedName>
        <fullName evidence="2">YndM family protein</fullName>
    </submittedName>
</protein>
<proteinExistence type="predicted"/>
<keyword evidence="1" id="KW-0812">Transmembrane</keyword>
<feature type="transmembrane region" description="Helical" evidence="1">
    <location>
        <begin position="7"/>
        <end position="27"/>
    </location>
</feature>
<keyword evidence="1" id="KW-1133">Transmembrane helix</keyword>
<dbReference type="EMBL" id="JBHUEK010000007">
    <property type="protein sequence ID" value="MFD1778178.1"/>
    <property type="molecule type" value="Genomic_DNA"/>
</dbReference>
<feature type="transmembrane region" description="Helical" evidence="1">
    <location>
        <begin position="87"/>
        <end position="105"/>
    </location>
</feature>
<evidence type="ECO:0000313" key="3">
    <source>
        <dbReference type="Proteomes" id="UP001597227"/>
    </source>
</evidence>
<evidence type="ECO:0000313" key="2">
    <source>
        <dbReference type="EMBL" id="MFD1778178.1"/>
    </source>
</evidence>
<gene>
    <name evidence="2" type="ORF">ACFSFW_05820</name>
</gene>
<dbReference type="Proteomes" id="UP001597227">
    <property type="component" value="Unassembled WGS sequence"/>
</dbReference>